<accession>A0ABU2N0I4</accession>
<dbReference type="Proteomes" id="UP001183246">
    <property type="component" value="Unassembled WGS sequence"/>
</dbReference>
<proteinExistence type="predicted"/>
<organism evidence="2 3">
    <name type="scientific">Streptomyces litchfieldiae</name>
    <dbReference type="NCBI Taxonomy" id="3075543"/>
    <lineage>
        <taxon>Bacteria</taxon>
        <taxon>Bacillati</taxon>
        <taxon>Actinomycetota</taxon>
        <taxon>Actinomycetes</taxon>
        <taxon>Kitasatosporales</taxon>
        <taxon>Streptomycetaceae</taxon>
        <taxon>Streptomyces</taxon>
    </lineage>
</organism>
<feature type="compositionally biased region" description="Pro residues" evidence="1">
    <location>
        <begin position="8"/>
        <end position="19"/>
    </location>
</feature>
<reference evidence="3" key="1">
    <citation type="submission" date="2023-07" db="EMBL/GenBank/DDBJ databases">
        <title>30 novel species of actinomycetes from the DSMZ collection.</title>
        <authorList>
            <person name="Nouioui I."/>
        </authorList>
    </citation>
    <scope>NUCLEOTIDE SEQUENCE [LARGE SCALE GENOMIC DNA]</scope>
    <source>
        <strain evidence="3">DSM 44938</strain>
    </source>
</reference>
<sequence>MTSSSQEPPAPDRPGPPEFPGERIELGALAQDTRLDRVGVVVSLDGPAYRLRPVRGGVAWDVRPEHVRPISASDLLREKVRQVNRRSATGLS</sequence>
<keyword evidence="3" id="KW-1185">Reference proteome</keyword>
<name>A0ABU2N0I4_9ACTN</name>
<evidence type="ECO:0000256" key="1">
    <source>
        <dbReference type="SAM" id="MobiDB-lite"/>
    </source>
</evidence>
<evidence type="ECO:0000313" key="3">
    <source>
        <dbReference type="Proteomes" id="UP001183246"/>
    </source>
</evidence>
<evidence type="ECO:0000313" key="2">
    <source>
        <dbReference type="EMBL" id="MDT0347038.1"/>
    </source>
</evidence>
<feature type="region of interest" description="Disordered" evidence="1">
    <location>
        <begin position="1"/>
        <end position="22"/>
    </location>
</feature>
<comment type="caution">
    <text evidence="2">The sequence shown here is derived from an EMBL/GenBank/DDBJ whole genome shotgun (WGS) entry which is preliminary data.</text>
</comment>
<dbReference type="RefSeq" id="WP_311708161.1">
    <property type="nucleotide sequence ID" value="NZ_JAVREL010000026.1"/>
</dbReference>
<gene>
    <name evidence="2" type="ORF">RM590_31310</name>
</gene>
<dbReference type="EMBL" id="JAVREL010000026">
    <property type="protein sequence ID" value="MDT0347038.1"/>
    <property type="molecule type" value="Genomic_DNA"/>
</dbReference>
<protein>
    <submittedName>
        <fullName evidence="2">Uncharacterized protein</fullName>
    </submittedName>
</protein>